<evidence type="ECO:0000256" key="1">
    <source>
        <dbReference type="ARBA" id="ARBA00023172"/>
    </source>
</evidence>
<dbReference type="OrthoDB" id="9806835at2"/>
<dbReference type="Proteomes" id="UP000199226">
    <property type="component" value="Unassembled WGS sequence"/>
</dbReference>
<evidence type="ECO:0000313" key="3">
    <source>
        <dbReference type="EMBL" id="SDM62677.1"/>
    </source>
</evidence>
<dbReference type="PANTHER" id="PTHR30349:SF64">
    <property type="entry name" value="PROPHAGE INTEGRASE INTD-RELATED"/>
    <property type="match status" value="1"/>
</dbReference>
<proteinExistence type="predicted"/>
<dbReference type="SUPFAM" id="SSF56349">
    <property type="entry name" value="DNA breaking-rejoining enzymes"/>
    <property type="match status" value="1"/>
</dbReference>
<accession>A0A1G9US89</accession>
<organism evidence="3 4">
    <name type="scientific">Daejeonella rubra</name>
    <dbReference type="NCBI Taxonomy" id="990371"/>
    <lineage>
        <taxon>Bacteria</taxon>
        <taxon>Pseudomonadati</taxon>
        <taxon>Bacteroidota</taxon>
        <taxon>Sphingobacteriia</taxon>
        <taxon>Sphingobacteriales</taxon>
        <taxon>Sphingobacteriaceae</taxon>
        <taxon>Daejeonella</taxon>
    </lineage>
</organism>
<dbReference type="InterPro" id="IPR050090">
    <property type="entry name" value="Tyrosine_recombinase_XerCD"/>
</dbReference>
<dbReference type="Gene3D" id="1.10.443.10">
    <property type="entry name" value="Intergrase catalytic core"/>
    <property type="match status" value="1"/>
</dbReference>
<feature type="domain" description="Tyr recombinase" evidence="2">
    <location>
        <begin position="248"/>
        <end position="432"/>
    </location>
</feature>
<dbReference type="GO" id="GO:0015074">
    <property type="term" value="P:DNA integration"/>
    <property type="evidence" value="ECO:0007669"/>
    <property type="project" value="InterPro"/>
</dbReference>
<reference evidence="4" key="1">
    <citation type="submission" date="2016-10" db="EMBL/GenBank/DDBJ databases">
        <authorList>
            <person name="Varghese N."/>
            <person name="Submissions S."/>
        </authorList>
    </citation>
    <scope>NUCLEOTIDE SEQUENCE [LARGE SCALE GENOMIC DNA]</scope>
    <source>
        <strain evidence="4">DSM 24536</strain>
    </source>
</reference>
<dbReference type="PANTHER" id="PTHR30349">
    <property type="entry name" value="PHAGE INTEGRASE-RELATED"/>
    <property type="match status" value="1"/>
</dbReference>
<dbReference type="RefSeq" id="WP_090705298.1">
    <property type="nucleotide sequence ID" value="NZ_FNHH01000017.1"/>
</dbReference>
<dbReference type="PROSITE" id="PS51898">
    <property type="entry name" value="TYR_RECOMBINASE"/>
    <property type="match status" value="1"/>
</dbReference>
<protein>
    <submittedName>
        <fullName evidence="3">Site-specific recombinase XerD</fullName>
    </submittedName>
</protein>
<name>A0A1G9US89_9SPHI</name>
<dbReference type="InterPro" id="IPR011010">
    <property type="entry name" value="DNA_brk_join_enz"/>
</dbReference>
<keyword evidence="1" id="KW-0233">DNA recombination</keyword>
<dbReference type="STRING" id="990371.SAMN05421813_11765"/>
<gene>
    <name evidence="3" type="ORF">SAMN05421813_11765</name>
</gene>
<evidence type="ECO:0000259" key="2">
    <source>
        <dbReference type="PROSITE" id="PS51898"/>
    </source>
</evidence>
<dbReference type="GO" id="GO:0003677">
    <property type="term" value="F:DNA binding"/>
    <property type="evidence" value="ECO:0007669"/>
    <property type="project" value="InterPro"/>
</dbReference>
<keyword evidence="4" id="KW-1185">Reference proteome</keyword>
<dbReference type="AlphaFoldDB" id="A0A1G9US89"/>
<sequence>MKRRNSAYSYKFTAIPVALIINKFSRKQPYSFKSETKSETKVRQYEIKISSNESLNQRSFISITINGKRYKEYTGNKINLNIEPNRSENLKERTKLLKLLEFEFRKAIEDGRYLNETNPIINIPSMVEAKPELLLIQSNHIEIMDTARVLQIALNQKLSNNLSKFYQRNLKYMHDNFIDFLTDEELKSDIRNIKRSRIQAFLTRYNSSGTYYMNKRRDLAVLFSQVSKDLENKMVVVKTTDKMRSKASLHKIYNQEQLKAVLKYLKKEHPNLYLCCLISYGCFLRPHKEIRSLYGHHFKKDCTEIHLSGMENKSGRVRTVYMPEYVRNEILPKVENLKHNENLFTGSENTFNEAYFNTAWTRQWYKMHKLGIIEPNQTIYSFRHTAAVNVYNKSKDIHILQQLLGHSDMIVTMKYLRGLGELNGLQFKEYLPTL</sequence>
<dbReference type="Pfam" id="PF00589">
    <property type="entry name" value="Phage_integrase"/>
    <property type="match status" value="1"/>
</dbReference>
<dbReference type="InterPro" id="IPR002104">
    <property type="entry name" value="Integrase_catalytic"/>
</dbReference>
<dbReference type="InterPro" id="IPR013762">
    <property type="entry name" value="Integrase-like_cat_sf"/>
</dbReference>
<dbReference type="GO" id="GO:0006310">
    <property type="term" value="P:DNA recombination"/>
    <property type="evidence" value="ECO:0007669"/>
    <property type="project" value="UniProtKB-KW"/>
</dbReference>
<dbReference type="EMBL" id="FNHH01000017">
    <property type="protein sequence ID" value="SDM62677.1"/>
    <property type="molecule type" value="Genomic_DNA"/>
</dbReference>
<evidence type="ECO:0000313" key="4">
    <source>
        <dbReference type="Proteomes" id="UP000199226"/>
    </source>
</evidence>